<dbReference type="EMBL" id="CP017634">
    <property type="protein sequence ID" value="ATW26516.1"/>
    <property type="molecule type" value="Genomic_DNA"/>
</dbReference>
<feature type="domain" description="4Fe-4S ferredoxin-type" evidence="5">
    <location>
        <begin position="160"/>
        <end position="189"/>
    </location>
</feature>
<evidence type="ECO:0000256" key="2">
    <source>
        <dbReference type="ARBA" id="ARBA00022723"/>
    </source>
</evidence>
<dbReference type="GO" id="GO:0052693">
    <property type="term" value="F:epoxyqueuosine reductase activity"/>
    <property type="evidence" value="ECO:0007669"/>
    <property type="project" value="TreeGrafter"/>
</dbReference>
<evidence type="ECO:0000313" key="7">
    <source>
        <dbReference type="Proteomes" id="UP000323521"/>
    </source>
</evidence>
<protein>
    <recommendedName>
        <fullName evidence="5">4Fe-4S ferredoxin-type domain-containing protein</fullName>
    </recommendedName>
</protein>
<name>A0A3G1KVQ0_FORW1</name>
<dbReference type="InterPro" id="IPR004453">
    <property type="entry name" value="QueG"/>
</dbReference>
<dbReference type="PANTHER" id="PTHR30002:SF4">
    <property type="entry name" value="EPOXYQUEUOSINE REDUCTASE"/>
    <property type="match status" value="1"/>
</dbReference>
<dbReference type="Proteomes" id="UP000323521">
    <property type="component" value="Chromosome"/>
</dbReference>
<evidence type="ECO:0000313" key="6">
    <source>
        <dbReference type="EMBL" id="ATW26516.1"/>
    </source>
</evidence>
<dbReference type="Gene3D" id="3.30.70.20">
    <property type="match status" value="1"/>
</dbReference>
<dbReference type="GO" id="GO:0046872">
    <property type="term" value="F:metal ion binding"/>
    <property type="evidence" value="ECO:0007669"/>
    <property type="project" value="UniProtKB-KW"/>
</dbReference>
<organism evidence="6 7">
    <name type="scientific">Formimonas warabiya</name>
    <dbReference type="NCBI Taxonomy" id="1761012"/>
    <lineage>
        <taxon>Bacteria</taxon>
        <taxon>Bacillati</taxon>
        <taxon>Bacillota</taxon>
        <taxon>Clostridia</taxon>
        <taxon>Eubacteriales</taxon>
        <taxon>Peptococcaceae</taxon>
        <taxon>Candidatus Formimonas</taxon>
    </lineage>
</organism>
<keyword evidence="4" id="KW-0411">Iron-sulfur</keyword>
<dbReference type="PANTHER" id="PTHR30002">
    <property type="entry name" value="EPOXYQUEUOSINE REDUCTASE"/>
    <property type="match status" value="1"/>
</dbReference>
<evidence type="ECO:0000259" key="5">
    <source>
        <dbReference type="PROSITE" id="PS51379"/>
    </source>
</evidence>
<gene>
    <name evidence="6" type="ORF">DCMF_18740</name>
</gene>
<reference evidence="6 7" key="1">
    <citation type="submission" date="2016-10" db="EMBL/GenBank/DDBJ databases">
        <title>Complete Genome Sequence of Peptococcaceae strain DCMF.</title>
        <authorList>
            <person name="Edwards R.J."/>
            <person name="Holland S.I."/>
            <person name="Deshpande N.P."/>
            <person name="Wong Y.K."/>
            <person name="Ertan H."/>
            <person name="Manefield M."/>
            <person name="Russell T.L."/>
            <person name="Lee M.J."/>
        </authorList>
    </citation>
    <scope>NUCLEOTIDE SEQUENCE [LARGE SCALE GENOMIC DNA]</scope>
    <source>
        <strain evidence="6 7">DCMF</strain>
    </source>
</reference>
<evidence type="ECO:0000256" key="4">
    <source>
        <dbReference type="ARBA" id="ARBA00023014"/>
    </source>
</evidence>
<dbReference type="SUPFAM" id="SSF46548">
    <property type="entry name" value="alpha-helical ferredoxin"/>
    <property type="match status" value="1"/>
</dbReference>
<dbReference type="InterPro" id="IPR017896">
    <property type="entry name" value="4Fe4S_Fe-S-bd"/>
</dbReference>
<evidence type="ECO:0000256" key="3">
    <source>
        <dbReference type="ARBA" id="ARBA00023004"/>
    </source>
</evidence>
<dbReference type="KEGG" id="fwa:DCMF_18740"/>
<dbReference type="InterPro" id="IPR017900">
    <property type="entry name" value="4Fe4S_Fe_S_CS"/>
</dbReference>
<dbReference type="AlphaFoldDB" id="A0A3G1KVQ0"/>
<dbReference type="GO" id="GO:0008616">
    <property type="term" value="P:tRNA queuosine(34) biosynthetic process"/>
    <property type="evidence" value="ECO:0007669"/>
    <property type="project" value="InterPro"/>
</dbReference>
<sequence>MALSLEKRLKQLAGQEGIDVIKFTDAAPFQNYALEESSRRDPRIALSDAKSVIICGIYIGGFQVPDPQDRSIGRFSRLILSSFYFDVVTPLTPLISELKSEGYAAIPCDGYQDRSVLPLKLAAVRAGMGWQGKNSLLITRNYGSFMALGGIITNAPLERDAGEKEKDHCGKCEACKKACPMGALHEPYRLNVDRCLSYLLESQGELSQEVRRKMGNMVLECDICQSVCPWNKKQKAKFTKESALGKLDLNEFFKLSRLVQLSEEEYRQSLGYRLTGVDYNTFHRNVIYAMRNAPS</sequence>
<dbReference type="Pfam" id="PF13484">
    <property type="entry name" value="Fer4_16"/>
    <property type="match status" value="1"/>
</dbReference>
<keyword evidence="7" id="KW-1185">Reference proteome</keyword>
<dbReference type="GO" id="GO:0051539">
    <property type="term" value="F:4 iron, 4 sulfur cluster binding"/>
    <property type="evidence" value="ECO:0007669"/>
    <property type="project" value="UniProtKB-KW"/>
</dbReference>
<accession>A0A3G1KVQ0</accession>
<dbReference type="PROSITE" id="PS00198">
    <property type="entry name" value="4FE4S_FER_1"/>
    <property type="match status" value="1"/>
</dbReference>
<proteinExistence type="predicted"/>
<keyword evidence="2" id="KW-0479">Metal-binding</keyword>
<keyword evidence="1" id="KW-0004">4Fe-4S</keyword>
<dbReference type="PROSITE" id="PS51379">
    <property type="entry name" value="4FE4S_FER_2"/>
    <property type="match status" value="1"/>
</dbReference>
<evidence type="ECO:0000256" key="1">
    <source>
        <dbReference type="ARBA" id="ARBA00022485"/>
    </source>
</evidence>
<keyword evidence="3" id="KW-0408">Iron</keyword>
<dbReference type="RefSeq" id="WP_214658727.1">
    <property type="nucleotide sequence ID" value="NZ_CP017634.1"/>
</dbReference>